<dbReference type="InterPro" id="IPR004338">
    <property type="entry name" value="NqrB/RnfD"/>
</dbReference>
<comment type="subcellular location">
    <subcellularLocation>
        <location evidence="10">Cell membrane</location>
        <topology evidence="10">Multi-pass membrane protein</topology>
    </subcellularLocation>
</comment>
<feature type="transmembrane region" description="Helical" evidence="10">
    <location>
        <begin position="196"/>
        <end position="215"/>
    </location>
</feature>
<keyword evidence="5 10" id="KW-0812">Transmembrane</keyword>
<dbReference type="HAMAP" id="MF_00462">
    <property type="entry name" value="RsxD_RnfD"/>
    <property type="match status" value="1"/>
</dbReference>
<gene>
    <name evidence="10" type="primary">rnfD</name>
    <name evidence="11" type="ORF">LUCI_3117</name>
</gene>
<keyword evidence="4 10" id="KW-0288">FMN</keyword>
<feature type="transmembrane region" description="Helical" evidence="10">
    <location>
        <begin position="52"/>
        <end position="71"/>
    </location>
</feature>
<comment type="subunit">
    <text evidence="10">The complex is composed of six subunits: RnfA, RnfB, RnfC, RnfD, RnfE and RnfG.</text>
</comment>
<keyword evidence="12" id="KW-1185">Reference proteome</keyword>
<dbReference type="RefSeq" id="WP_122628776.1">
    <property type="nucleotide sequence ID" value="NZ_UPPP01000082.1"/>
</dbReference>
<dbReference type="EC" id="7.-.-.-" evidence="10"/>
<comment type="similarity">
    <text evidence="10">Belongs to the NqrB/RnfD family.</text>
</comment>
<feature type="transmembrane region" description="Helical" evidence="10">
    <location>
        <begin position="102"/>
        <end position="120"/>
    </location>
</feature>
<keyword evidence="9 10" id="KW-0472">Membrane</keyword>
<name>A0A498RC84_9FIRM</name>
<evidence type="ECO:0000256" key="8">
    <source>
        <dbReference type="ARBA" id="ARBA00022989"/>
    </source>
</evidence>
<dbReference type="AlphaFoldDB" id="A0A498RC84"/>
<dbReference type="PANTHER" id="PTHR30578">
    <property type="entry name" value="ELECTRON TRANSPORT COMPLEX PROTEIN RNFD"/>
    <property type="match status" value="1"/>
</dbReference>
<reference evidence="11 12" key="1">
    <citation type="submission" date="2018-06" db="EMBL/GenBank/DDBJ databases">
        <authorList>
            <person name="Strepis N."/>
        </authorList>
    </citation>
    <scope>NUCLEOTIDE SEQUENCE [LARGE SCALE GENOMIC DNA]</scope>
    <source>
        <strain evidence="11">LUCI</strain>
    </source>
</reference>
<comment type="function">
    <text evidence="10">Part of a membrane-bound complex that couples electron transfer with translocation of ions across the membrane.</text>
</comment>
<dbReference type="InterPro" id="IPR011303">
    <property type="entry name" value="RnfD_bac"/>
</dbReference>
<dbReference type="NCBIfam" id="TIGR01946">
    <property type="entry name" value="rnfD"/>
    <property type="match status" value="1"/>
</dbReference>
<dbReference type="PANTHER" id="PTHR30578:SF0">
    <property type="entry name" value="ION-TRANSLOCATING OXIDOREDUCTASE COMPLEX SUBUNIT D"/>
    <property type="match status" value="1"/>
</dbReference>
<evidence type="ECO:0000313" key="11">
    <source>
        <dbReference type="EMBL" id="VBB07852.1"/>
    </source>
</evidence>
<dbReference type="EMBL" id="UPPP01000082">
    <property type="protein sequence ID" value="VBB07852.1"/>
    <property type="molecule type" value="Genomic_DNA"/>
</dbReference>
<comment type="cofactor">
    <cofactor evidence="10">
        <name>FMN</name>
        <dbReference type="ChEBI" id="CHEBI:58210"/>
    </cofactor>
</comment>
<accession>A0A498RC84</accession>
<evidence type="ECO:0000256" key="7">
    <source>
        <dbReference type="ARBA" id="ARBA00022982"/>
    </source>
</evidence>
<sequence length="331" mass="35199">MSAEAKFELDKLSVSASPHVRCDESIAKIMWTVNLALAPAALFSVYRFGLPALTTMIVSIVAAVVTEYLILKWQGKPVVINDGSAFLTGLLLAMNIPSTVPWYMPVFGAVVSIAIAKHTMGGLGYNIFNPALVGRAFLLASWPIAMTSWPEMASKVDGVTSATPLGILKLQGYQKLVEIFGDKATMYKDLFLGLRSGSMGETSALLLIIGGIYLIYRGYINWQVPVVMIGTAGILTWAFGGNAGLFSGDPLLNMISGGLILGAFFMATDMVTIPITVKGQIVFAAGAGALTALIRIAGGYPEGVCYSILLMNAVTPLIDRFTKPKKFGAGR</sequence>
<evidence type="ECO:0000256" key="2">
    <source>
        <dbReference type="ARBA" id="ARBA00022553"/>
    </source>
</evidence>
<evidence type="ECO:0000256" key="9">
    <source>
        <dbReference type="ARBA" id="ARBA00023136"/>
    </source>
</evidence>
<dbReference type="Proteomes" id="UP000277811">
    <property type="component" value="Unassembled WGS sequence"/>
</dbReference>
<dbReference type="GO" id="GO:0055085">
    <property type="term" value="P:transmembrane transport"/>
    <property type="evidence" value="ECO:0007669"/>
    <property type="project" value="InterPro"/>
</dbReference>
<evidence type="ECO:0000256" key="10">
    <source>
        <dbReference type="HAMAP-Rule" id="MF_00462"/>
    </source>
</evidence>
<feature type="transmembrane region" description="Helical" evidence="10">
    <location>
        <begin position="251"/>
        <end position="268"/>
    </location>
</feature>
<dbReference type="Pfam" id="PF03116">
    <property type="entry name" value="NQR2_RnfD_RnfE"/>
    <property type="match status" value="1"/>
</dbReference>
<evidence type="ECO:0000256" key="4">
    <source>
        <dbReference type="ARBA" id="ARBA00022643"/>
    </source>
</evidence>
<keyword evidence="1 10" id="KW-0813">Transport</keyword>
<dbReference type="GO" id="GO:0005886">
    <property type="term" value="C:plasma membrane"/>
    <property type="evidence" value="ECO:0007669"/>
    <property type="project" value="UniProtKB-SubCell"/>
</dbReference>
<keyword evidence="8 10" id="KW-1133">Transmembrane helix</keyword>
<dbReference type="GO" id="GO:0022900">
    <property type="term" value="P:electron transport chain"/>
    <property type="evidence" value="ECO:0007669"/>
    <property type="project" value="UniProtKB-UniRule"/>
</dbReference>
<evidence type="ECO:0000256" key="3">
    <source>
        <dbReference type="ARBA" id="ARBA00022630"/>
    </source>
</evidence>
<feature type="transmembrane region" description="Helical" evidence="10">
    <location>
        <begin position="78"/>
        <end position="96"/>
    </location>
</feature>
<proteinExistence type="inferred from homology"/>
<keyword evidence="10" id="KW-1003">Cell membrane</keyword>
<evidence type="ECO:0000256" key="1">
    <source>
        <dbReference type="ARBA" id="ARBA00022448"/>
    </source>
</evidence>
<keyword evidence="3 10" id="KW-0285">Flavoprotein</keyword>
<evidence type="ECO:0000256" key="5">
    <source>
        <dbReference type="ARBA" id="ARBA00022692"/>
    </source>
</evidence>
<keyword evidence="6 10" id="KW-1278">Translocase</keyword>
<protein>
    <recommendedName>
        <fullName evidence="10">Ion-translocating oxidoreductase complex subunit D</fullName>
        <ecNumber evidence="10">7.-.-.-</ecNumber>
    </recommendedName>
    <alternativeName>
        <fullName evidence="10">Rnf electron transport complex subunit D</fullName>
    </alternativeName>
</protein>
<comment type="caution">
    <text evidence="10">Lacks conserved residue(s) required for the propagation of feature annotation.</text>
</comment>
<evidence type="ECO:0000256" key="6">
    <source>
        <dbReference type="ARBA" id="ARBA00022967"/>
    </source>
</evidence>
<keyword evidence="2 10" id="KW-0597">Phosphoprotein</keyword>
<evidence type="ECO:0000313" key="12">
    <source>
        <dbReference type="Proteomes" id="UP000277811"/>
    </source>
</evidence>
<organism evidence="11 12">
    <name type="scientific">Lucifera butyrica</name>
    <dbReference type="NCBI Taxonomy" id="1351585"/>
    <lineage>
        <taxon>Bacteria</taxon>
        <taxon>Bacillati</taxon>
        <taxon>Bacillota</taxon>
        <taxon>Negativicutes</taxon>
        <taxon>Veillonellales</taxon>
        <taxon>Veillonellaceae</taxon>
        <taxon>Lucifera</taxon>
    </lineage>
</organism>
<keyword evidence="7 10" id="KW-0249">Electron transport</keyword>
<feature type="modified residue" description="FMN phosphoryl threonine" evidence="10">
    <location>
        <position position="163"/>
    </location>
</feature>
<feature type="transmembrane region" description="Helical" evidence="10">
    <location>
        <begin position="222"/>
        <end position="239"/>
    </location>
</feature>
<dbReference type="OrthoDB" id="9776359at2"/>